<dbReference type="Gene3D" id="2.30.30.40">
    <property type="entry name" value="SH3 Domains"/>
    <property type="match status" value="1"/>
</dbReference>
<proteinExistence type="predicted"/>
<dbReference type="InterPro" id="IPR036061">
    <property type="entry name" value="CheW-like_dom_sf"/>
</dbReference>
<reference evidence="2" key="2">
    <citation type="submission" date="2022-09" db="EMBL/GenBank/DDBJ databases">
        <title>Biosynthetic gene clusters of Dactylosporangioum fulvum.</title>
        <authorList>
            <person name="Caradec T."/>
        </authorList>
    </citation>
    <scope>NUCLEOTIDE SEQUENCE</scope>
    <source>
        <strain evidence="2">NRRL B-16292</strain>
    </source>
</reference>
<dbReference type="Proteomes" id="UP001059617">
    <property type="component" value="Chromosome"/>
</dbReference>
<dbReference type="InterPro" id="IPR002545">
    <property type="entry name" value="CheW-lke_dom"/>
</dbReference>
<evidence type="ECO:0000313" key="3">
    <source>
        <dbReference type="Proteomes" id="UP001059617"/>
    </source>
</evidence>
<organism evidence="2 3">
    <name type="scientific">Dactylosporangium fulvum</name>
    <dbReference type="NCBI Taxonomy" id="53359"/>
    <lineage>
        <taxon>Bacteria</taxon>
        <taxon>Bacillati</taxon>
        <taxon>Actinomycetota</taxon>
        <taxon>Actinomycetes</taxon>
        <taxon>Micromonosporales</taxon>
        <taxon>Micromonosporaceae</taxon>
        <taxon>Dactylosporangium</taxon>
    </lineage>
</organism>
<protein>
    <submittedName>
        <fullName evidence="2">Chemotaxis protein CheW</fullName>
    </submittedName>
</protein>
<accession>A0ABY5VM88</accession>
<reference evidence="2" key="1">
    <citation type="submission" date="2021-04" db="EMBL/GenBank/DDBJ databases">
        <authorList>
            <person name="Hartkoorn R.C."/>
            <person name="Beaudoing E."/>
            <person name="Hot D."/>
        </authorList>
    </citation>
    <scope>NUCLEOTIDE SEQUENCE</scope>
    <source>
        <strain evidence="2">NRRL B-16292</strain>
    </source>
</reference>
<name>A0ABY5VM88_9ACTN</name>
<dbReference type="Pfam" id="PF01584">
    <property type="entry name" value="CheW"/>
    <property type="match status" value="1"/>
</dbReference>
<sequence length="137" mass="13968">MNRELIFSVGDLLCALPLDDVVETIRPLPVQSVAGSADALLGVAVIRGLAVPVVDTARLLGVDAPPAQRFITTNPAGGPLAFAAGAVVGVREVEPDDSRPLPPMLGADAVRLVSAVGVLDSRPLLFVRSDGGVRAAA</sequence>
<dbReference type="EMBL" id="CP073720">
    <property type="protein sequence ID" value="UWP78768.1"/>
    <property type="molecule type" value="Genomic_DNA"/>
</dbReference>
<dbReference type="PROSITE" id="PS50851">
    <property type="entry name" value="CHEW"/>
    <property type="match status" value="1"/>
</dbReference>
<dbReference type="Gene3D" id="2.40.50.180">
    <property type="entry name" value="CheA-289, Domain 4"/>
    <property type="match status" value="1"/>
</dbReference>
<dbReference type="SMART" id="SM00260">
    <property type="entry name" value="CheW"/>
    <property type="match status" value="1"/>
</dbReference>
<dbReference type="RefSeq" id="WP_259856151.1">
    <property type="nucleotide sequence ID" value="NZ_CP073720.1"/>
</dbReference>
<gene>
    <name evidence="2" type="ORF">Dfulv_26735</name>
</gene>
<feature type="domain" description="CheW-like" evidence="1">
    <location>
        <begin position="1"/>
        <end position="137"/>
    </location>
</feature>
<keyword evidence="3" id="KW-1185">Reference proteome</keyword>
<evidence type="ECO:0000259" key="1">
    <source>
        <dbReference type="PROSITE" id="PS50851"/>
    </source>
</evidence>
<evidence type="ECO:0000313" key="2">
    <source>
        <dbReference type="EMBL" id="UWP78768.1"/>
    </source>
</evidence>
<dbReference type="SUPFAM" id="SSF50341">
    <property type="entry name" value="CheW-like"/>
    <property type="match status" value="1"/>
</dbReference>